<dbReference type="PANTHER" id="PTHR46670">
    <property type="entry name" value="ENDO/EXONUCLEASE/PHOSPHATASE DOMAIN-CONTAINING PROTEIN"/>
    <property type="match status" value="1"/>
</dbReference>
<dbReference type="PANTHER" id="PTHR46670:SF3">
    <property type="entry name" value="ENDONUCLEASE_EXONUCLEASE_PHOSPHATASE DOMAIN-CONTAINING PROTEIN"/>
    <property type="match status" value="1"/>
</dbReference>
<reference evidence="3 4" key="1">
    <citation type="journal article" date="2021" name="Elife">
        <title>Chloroplast acquisition without the gene transfer in kleptoplastic sea slugs, Plakobranchus ocellatus.</title>
        <authorList>
            <person name="Maeda T."/>
            <person name="Takahashi S."/>
            <person name="Yoshida T."/>
            <person name="Shimamura S."/>
            <person name="Takaki Y."/>
            <person name="Nagai Y."/>
            <person name="Toyoda A."/>
            <person name="Suzuki Y."/>
            <person name="Arimoto A."/>
            <person name="Ishii H."/>
            <person name="Satoh N."/>
            <person name="Nishiyama T."/>
            <person name="Hasebe M."/>
            <person name="Maruyama T."/>
            <person name="Minagawa J."/>
            <person name="Obokata J."/>
            <person name="Shigenobu S."/>
        </authorList>
    </citation>
    <scope>NUCLEOTIDE SEQUENCE [LARGE SCALE GENOMIC DNA]</scope>
</reference>
<gene>
    <name evidence="3" type="ORF">ElyMa_001185300</name>
</gene>
<evidence type="ECO:0000313" key="4">
    <source>
        <dbReference type="Proteomes" id="UP000762676"/>
    </source>
</evidence>
<proteinExistence type="predicted"/>
<dbReference type="EMBL" id="BMAT01002329">
    <property type="protein sequence ID" value="GFS04832.1"/>
    <property type="molecule type" value="Genomic_DNA"/>
</dbReference>
<evidence type="ECO:0000259" key="2">
    <source>
        <dbReference type="PROSITE" id="PS50878"/>
    </source>
</evidence>
<keyword evidence="3" id="KW-0548">Nucleotidyltransferase</keyword>
<dbReference type="SUPFAM" id="SSF56672">
    <property type="entry name" value="DNA/RNA polymerases"/>
    <property type="match status" value="1"/>
</dbReference>
<dbReference type="Pfam" id="PF14529">
    <property type="entry name" value="Exo_endo_phos_2"/>
    <property type="match status" value="1"/>
</dbReference>
<keyword evidence="4" id="KW-1185">Reference proteome</keyword>
<dbReference type="InterPro" id="IPR000477">
    <property type="entry name" value="RT_dom"/>
</dbReference>
<name>A0AAV4I3M6_9GAST</name>
<dbReference type="Pfam" id="PF00078">
    <property type="entry name" value="RVT_1"/>
    <property type="match status" value="1"/>
</dbReference>
<dbReference type="SUPFAM" id="SSF56219">
    <property type="entry name" value="DNase I-like"/>
    <property type="match status" value="1"/>
</dbReference>
<dbReference type="AlphaFoldDB" id="A0AAV4I3M6"/>
<feature type="region of interest" description="Disordered" evidence="1">
    <location>
        <begin position="86"/>
        <end position="130"/>
    </location>
</feature>
<keyword evidence="3" id="KW-0808">Transferase</keyword>
<organism evidence="3 4">
    <name type="scientific">Elysia marginata</name>
    <dbReference type="NCBI Taxonomy" id="1093978"/>
    <lineage>
        <taxon>Eukaryota</taxon>
        <taxon>Metazoa</taxon>
        <taxon>Spiralia</taxon>
        <taxon>Lophotrochozoa</taxon>
        <taxon>Mollusca</taxon>
        <taxon>Gastropoda</taxon>
        <taxon>Heterobranchia</taxon>
        <taxon>Euthyneura</taxon>
        <taxon>Panpulmonata</taxon>
        <taxon>Sacoglossa</taxon>
        <taxon>Placobranchoidea</taxon>
        <taxon>Plakobranchidae</taxon>
        <taxon>Elysia</taxon>
    </lineage>
</organism>
<feature type="domain" description="Reverse transcriptase" evidence="2">
    <location>
        <begin position="603"/>
        <end position="828"/>
    </location>
</feature>
<dbReference type="Proteomes" id="UP000762676">
    <property type="component" value="Unassembled WGS sequence"/>
</dbReference>
<dbReference type="InterPro" id="IPR036691">
    <property type="entry name" value="Endo/exonu/phosph_ase_sf"/>
</dbReference>
<dbReference type="InterPro" id="IPR005135">
    <property type="entry name" value="Endo/exonuclease/phosphatase"/>
</dbReference>
<comment type="caution">
    <text evidence="3">The sequence shown here is derived from an EMBL/GenBank/DDBJ whole genome shotgun (WGS) entry which is preliminary data.</text>
</comment>
<dbReference type="InterPro" id="IPR043502">
    <property type="entry name" value="DNA/RNA_pol_sf"/>
</dbReference>
<evidence type="ECO:0000313" key="3">
    <source>
        <dbReference type="EMBL" id="GFS04832.1"/>
    </source>
</evidence>
<evidence type="ECO:0000256" key="1">
    <source>
        <dbReference type="SAM" id="MobiDB-lite"/>
    </source>
</evidence>
<protein>
    <submittedName>
        <fullName evidence="3">Reverse transcriptase-like protein</fullName>
    </submittedName>
</protein>
<sequence>MEARTKAVLELWRYVMDARTKAVLELWRYVMDARTKAVLELWRYIMDARTKAVLELRWDYLKCKQTDHRKRGGRRKQHQIETLVGLRPKRHHTQRLPPTLTEVRRSQLADQTDLYPSPDTPQRSDKSHHNQCSEYASCKVTYLNAQSVSNKTVTINNMITDKKSDIVFVTETWLAENGDDVTLYELTPTTHTIISHPRKNRPGGGICVVINKNLNFKAENITSFSSFECTKLTTMNKIFICLYHPPPSATNPSHRQFIEDLECLIEHHSAVLDRAIILGDFNIHFDSLTDTYSKSVKTLLHNNDLANLVTTATHCKGHILDWVVASETFAVSVDDLCLSDHYVINFRVALHLEQRKKKIATNRNTRSINVEALNADIRVHLEANQSAQGEGRADMLEDILRRNLENHAPLKTREITDRQPTPWITETVREAQRRRRTAERKWHKSRTASDRQAYKQAMDLVKSTITKEKKSHFASRIKNSSTSKGLYSVVNEVCGKLPSLVLPKGVPKKELPDRFARYFSDKISKLRQELDHDAEDPSTETAESVPKFSGDIFINFEEITEQEVKNILTASPSKTCSLDPIPTKLLKTCLDSTLPEITNIFNQSLSTGVVPDSFKKAIVIPLIKKPDLDPGDLNNYRPVSNLSFMSKVLEKIVLNQLKDHLKRNNLIEKFQSAYRNWHSTETALLRIVNDILLSCDDGNITVLTLLDLSAAFDTIDHAILFERLSTNIGLGGNVLAWFKSYLPGRTQSVKIDEHTSDNIPLKYGVPQGSVLGPVLYTLYTLSIAETIKPYSVGYHMYADDTQLYASGAPKRIGELCKSIQDSCESVEA</sequence>
<dbReference type="GO" id="GO:0003964">
    <property type="term" value="F:RNA-directed DNA polymerase activity"/>
    <property type="evidence" value="ECO:0007669"/>
    <property type="project" value="UniProtKB-KW"/>
</dbReference>
<dbReference type="CDD" id="cd01650">
    <property type="entry name" value="RT_nLTR_like"/>
    <property type="match status" value="1"/>
</dbReference>
<dbReference type="Gene3D" id="3.60.10.10">
    <property type="entry name" value="Endonuclease/exonuclease/phosphatase"/>
    <property type="match status" value="1"/>
</dbReference>
<accession>A0AAV4I3M6</accession>
<dbReference type="PROSITE" id="PS50878">
    <property type="entry name" value="RT_POL"/>
    <property type="match status" value="1"/>
</dbReference>
<keyword evidence="3" id="KW-0695">RNA-directed DNA polymerase</keyword>